<accession>A0A699IHH8</accession>
<organism evidence="2">
    <name type="scientific">Tanacetum cinerariifolium</name>
    <name type="common">Dalmatian daisy</name>
    <name type="synonym">Chrysanthemum cinerariifolium</name>
    <dbReference type="NCBI Taxonomy" id="118510"/>
    <lineage>
        <taxon>Eukaryota</taxon>
        <taxon>Viridiplantae</taxon>
        <taxon>Streptophyta</taxon>
        <taxon>Embryophyta</taxon>
        <taxon>Tracheophyta</taxon>
        <taxon>Spermatophyta</taxon>
        <taxon>Magnoliopsida</taxon>
        <taxon>eudicotyledons</taxon>
        <taxon>Gunneridae</taxon>
        <taxon>Pentapetalae</taxon>
        <taxon>asterids</taxon>
        <taxon>campanulids</taxon>
        <taxon>Asterales</taxon>
        <taxon>Asteraceae</taxon>
        <taxon>Asteroideae</taxon>
        <taxon>Anthemideae</taxon>
        <taxon>Anthemidinae</taxon>
        <taxon>Tanacetum</taxon>
    </lineage>
</organism>
<dbReference type="Pfam" id="PF01541">
    <property type="entry name" value="GIY-YIG"/>
    <property type="match status" value="1"/>
</dbReference>
<evidence type="ECO:0000313" key="2">
    <source>
        <dbReference type="EMBL" id="GEZ49353.1"/>
    </source>
</evidence>
<reference evidence="2" key="1">
    <citation type="journal article" date="2019" name="Sci. Rep.">
        <title>Draft genome of Tanacetum cinerariifolium, the natural source of mosquito coil.</title>
        <authorList>
            <person name="Yamashiro T."/>
            <person name="Shiraishi A."/>
            <person name="Satake H."/>
            <person name="Nakayama K."/>
        </authorList>
    </citation>
    <scope>NUCLEOTIDE SEQUENCE</scope>
</reference>
<protein>
    <submittedName>
        <fullName evidence="2">Structure-specific endonuclease subunit slx1</fullName>
    </submittedName>
</protein>
<keyword evidence="2" id="KW-0255">Endonuclease</keyword>
<gene>
    <name evidence="2" type="ORF">Tci_521326</name>
</gene>
<keyword evidence="2" id="KW-0378">Hydrolase</keyword>
<dbReference type="InterPro" id="IPR035901">
    <property type="entry name" value="GIY-YIG_endonuc_sf"/>
</dbReference>
<dbReference type="PANTHER" id="PTHR20208">
    <property type="entry name" value="STRUCTURE-SPECIFIC ENDONUCLEASE SUBUNIT SLX1"/>
    <property type="match status" value="1"/>
</dbReference>
<dbReference type="Gene3D" id="3.40.1440.10">
    <property type="entry name" value="GIY-YIG endonuclease"/>
    <property type="match status" value="1"/>
</dbReference>
<name>A0A699IHH8_TANCI</name>
<sequence>CSIILPRESESVLLDAAILEAVAAKKYPGSKGPSRHLNATRLVCVLFMTLRLQVDIILVSKVIDGATRHVYLILSTNPPIKTYVGVTNNFSRRLKQHNGELKGGAKASQAGRPWICACIIHGFETKSEVLQHH</sequence>
<dbReference type="PROSITE" id="PS50164">
    <property type="entry name" value="GIY_YIG"/>
    <property type="match status" value="1"/>
</dbReference>
<feature type="non-terminal residue" evidence="2">
    <location>
        <position position="1"/>
    </location>
</feature>
<dbReference type="PANTHER" id="PTHR20208:SF13">
    <property type="entry name" value="STRUCTURE-SPECIFIC ENDONUCLEASE SUBUNIT SLX1"/>
    <property type="match status" value="1"/>
</dbReference>
<dbReference type="SUPFAM" id="SSF82771">
    <property type="entry name" value="GIY-YIG endonuclease"/>
    <property type="match status" value="1"/>
</dbReference>
<dbReference type="InterPro" id="IPR000305">
    <property type="entry name" value="GIY-YIG_endonuc"/>
</dbReference>
<feature type="domain" description="GIY-YIG" evidence="1">
    <location>
        <begin position="66"/>
        <end position="133"/>
    </location>
</feature>
<comment type="caution">
    <text evidence="2">The sequence shown here is derived from an EMBL/GenBank/DDBJ whole genome shotgun (WGS) entry which is preliminary data.</text>
</comment>
<dbReference type="GO" id="GO:0004519">
    <property type="term" value="F:endonuclease activity"/>
    <property type="evidence" value="ECO:0007669"/>
    <property type="project" value="UniProtKB-KW"/>
</dbReference>
<dbReference type="AlphaFoldDB" id="A0A699IHH8"/>
<evidence type="ECO:0000259" key="1">
    <source>
        <dbReference type="PROSITE" id="PS50164"/>
    </source>
</evidence>
<dbReference type="InterPro" id="IPR050381">
    <property type="entry name" value="SLX1_endonuclease"/>
</dbReference>
<dbReference type="EMBL" id="BKCJ010285637">
    <property type="protein sequence ID" value="GEZ49353.1"/>
    <property type="molecule type" value="Genomic_DNA"/>
</dbReference>
<proteinExistence type="predicted"/>
<keyword evidence="2" id="KW-0540">Nuclease</keyword>